<gene>
    <name evidence="1" type="ORF">PTT_09999</name>
</gene>
<dbReference type="HOGENOM" id="CLU_1225332_0_0_1"/>
<evidence type="ECO:0000313" key="2">
    <source>
        <dbReference type="Proteomes" id="UP000001067"/>
    </source>
</evidence>
<proteinExistence type="predicted"/>
<keyword evidence="2" id="KW-1185">Reference proteome</keyword>
<evidence type="ECO:0000313" key="1">
    <source>
        <dbReference type="EMBL" id="EFQ92834.1"/>
    </source>
</evidence>
<protein>
    <submittedName>
        <fullName evidence="1">Uncharacterized protein</fullName>
    </submittedName>
</protein>
<accession>E3RN69</accession>
<dbReference type="EMBL" id="GL534163">
    <property type="protein sequence ID" value="EFQ92834.1"/>
    <property type="molecule type" value="Genomic_DNA"/>
</dbReference>
<dbReference type="AlphaFoldDB" id="E3RN69"/>
<dbReference type="Proteomes" id="UP000001067">
    <property type="component" value="Unassembled WGS sequence"/>
</dbReference>
<dbReference type="OrthoDB" id="3694561at2759"/>
<name>E3RN69_PYRTT</name>
<organism evidence="2">
    <name type="scientific">Pyrenophora teres f. teres (strain 0-1)</name>
    <name type="common">Barley net blotch fungus</name>
    <name type="synonym">Drechslera teres f. teres</name>
    <dbReference type="NCBI Taxonomy" id="861557"/>
    <lineage>
        <taxon>Eukaryota</taxon>
        <taxon>Fungi</taxon>
        <taxon>Dikarya</taxon>
        <taxon>Ascomycota</taxon>
        <taxon>Pezizomycotina</taxon>
        <taxon>Dothideomycetes</taxon>
        <taxon>Pleosporomycetidae</taxon>
        <taxon>Pleosporales</taxon>
        <taxon>Pleosporineae</taxon>
        <taxon>Pleosporaceae</taxon>
        <taxon>Pyrenophora</taxon>
    </lineage>
</organism>
<sequence length="226" mass="25034">MFLTERYESRCPLYYDVPPYIAKSYLRPGEAARGMKDLPEKLGENIFKKVTLLKGPLLVSMDDSEDWAEIHDDRKKTVSQNPTLGFEVGNRITTTKPSTPFALEPPNTSLPAANNSNSPQLQVTNNSTPTIHPANSQLTMSSMGSSTDEREGIVNVIRSTLRLLSCTSYKEPTHAYMEIATDHVAQPGRPELPRQPTYCSLPRGIRRMSAPTVQVSNVGHEETDSG</sequence>
<dbReference type="KEGG" id="pte:PTT_09999"/>
<reference evidence="1 2" key="1">
    <citation type="journal article" date="2010" name="Genome Biol.">
        <title>A first genome assembly of the barley fungal pathogen Pyrenophora teres f. teres.</title>
        <authorList>
            <person name="Ellwood S.R."/>
            <person name="Liu Z."/>
            <person name="Syme R.A."/>
            <person name="Lai Z."/>
            <person name="Hane J.K."/>
            <person name="Keiper F."/>
            <person name="Moffat C.S."/>
            <person name="Oliver R.P."/>
            <person name="Friesen T.L."/>
        </authorList>
    </citation>
    <scope>NUCLEOTIDE SEQUENCE [LARGE SCALE GENOMIC DNA]</scope>
    <source>
        <strain evidence="1 2">0-1</strain>
    </source>
</reference>